<comment type="subunit">
    <text evidence="15">Homotetramer, assembles in a dimer or dimers configuration with two interfaces.</text>
</comment>
<feature type="compositionally biased region" description="Basic and acidic residues" evidence="18">
    <location>
        <begin position="879"/>
        <end position="920"/>
    </location>
</feature>
<dbReference type="SUPFAM" id="SSF52047">
    <property type="entry name" value="RNI-like"/>
    <property type="match status" value="1"/>
</dbReference>
<keyword evidence="3" id="KW-0813">Transport</keyword>
<feature type="region of interest" description="Disordered" evidence="18">
    <location>
        <begin position="873"/>
        <end position="920"/>
    </location>
</feature>
<keyword evidence="8" id="KW-0106">Calcium</keyword>
<dbReference type="PANTHER" id="PTHR13462">
    <property type="entry name" value="CALCIUM UNIPORTER PROTEIN, MITOCHONDRIAL"/>
    <property type="match status" value="1"/>
</dbReference>
<dbReference type="Proteomes" id="UP001063166">
    <property type="component" value="Unassembled WGS sequence"/>
</dbReference>
<evidence type="ECO:0000256" key="1">
    <source>
        <dbReference type="ARBA" id="ARBA00004448"/>
    </source>
</evidence>
<dbReference type="GO" id="GO:0005262">
    <property type="term" value="F:calcium channel activity"/>
    <property type="evidence" value="ECO:0007669"/>
    <property type="project" value="UniProtKB-KW"/>
</dbReference>
<evidence type="ECO:0000259" key="19">
    <source>
        <dbReference type="Pfam" id="PF04678"/>
    </source>
</evidence>
<comment type="function">
    <text evidence="17">Highly selective calcium channel localized to the inner mitochondrial membrane, which mediates calcium uptake into the mitochondrial matrix. Mitochondrial calcium homeostasis plays key roles in cellular physiology and regulates ATP production, cytoplasmic calcium signals and activation of cell death pathways. Sufficient to operate as a pore-forming channel without the need of calcium-sensor or auxiliary subunit.</text>
</comment>
<evidence type="ECO:0000256" key="18">
    <source>
        <dbReference type="SAM" id="MobiDB-lite"/>
    </source>
</evidence>
<protein>
    <recommendedName>
        <fullName evidence="16">Calcium uniporter protein, mitochondrial</fullName>
    </recommendedName>
</protein>
<feature type="domain" description="Calcium uniporter protein C-terminal" evidence="19">
    <location>
        <begin position="733"/>
        <end position="855"/>
    </location>
</feature>
<feature type="region of interest" description="Disordered" evidence="18">
    <location>
        <begin position="1"/>
        <end position="21"/>
    </location>
</feature>
<dbReference type="GO" id="GO:0051560">
    <property type="term" value="P:mitochondrial calcium ion homeostasis"/>
    <property type="evidence" value="ECO:0007669"/>
    <property type="project" value="InterPro"/>
</dbReference>
<evidence type="ECO:0000256" key="15">
    <source>
        <dbReference type="ARBA" id="ARBA00044966"/>
    </source>
</evidence>
<dbReference type="InterPro" id="IPR032675">
    <property type="entry name" value="LRR_dom_sf"/>
</dbReference>
<comment type="caution">
    <text evidence="20">The sequence shown here is derived from an EMBL/GenBank/DDBJ whole genome shotgun (WGS) entry which is preliminary data.</text>
</comment>
<dbReference type="OrthoDB" id="278338at2759"/>
<dbReference type="Pfam" id="PF04678">
    <property type="entry name" value="MCU"/>
    <property type="match status" value="1"/>
</dbReference>
<comment type="similarity">
    <text evidence="2">Belongs to the MCU (TC 1.A.77) family.</text>
</comment>
<evidence type="ECO:0000256" key="13">
    <source>
        <dbReference type="ARBA" id="ARBA00023303"/>
    </source>
</evidence>
<keyword evidence="5" id="KW-0107">Calcium channel</keyword>
<name>A0A9P3UJU0_LYOSH</name>
<keyword evidence="13" id="KW-0407">Ion channel</keyword>
<feature type="compositionally biased region" description="Basic and acidic residues" evidence="18">
    <location>
        <begin position="1"/>
        <end position="10"/>
    </location>
</feature>
<keyword evidence="7" id="KW-0999">Mitochondrion inner membrane</keyword>
<evidence type="ECO:0000256" key="5">
    <source>
        <dbReference type="ARBA" id="ARBA00022673"/>
    </source>
</evidence>
<organism evidence="20 21">
    <name type="scientific">Lyophyllum shimeji</name>
    <name type="common">Hon-shimeji</name>
    <name type="synonym">Tricholoma shimeji</name>
    <dbReference type="NCBI Taxonomy" id="47721"/>
    <lineage>
        <taxon>Eukaryota</taxon>
        <taxon>Fungi</taxon>
        <taxon>Dikarya</taxon>
        <taxon>Basidiomycota</taxon>
        <taxon>Agaricomycotina</taxon>
        <taxon>Agaricomycetes</taxon>
        <taxon>Agaricomycetidae</taxon>
        <taxon>Agaricales</taxon>
        <taxon>Tricholomatineae</taxon>
        <taxon>Lyophyllaceae</taxon>
        <taxon>Lyophyllum</taxon>
    </lineage>
</organism>
<evidence type="ECO:0000256" key="12">
    <source>
        <dbReference type="ARBA" id="ARBA00023136"/>
    </source>
</evidence>
<accession>A0A9P3UJU0</accession>
<keyword evidence="11" id="KW-0496">Mitochondrion</keyword>
<evidence type="ECO:0000256" key="9">
    <source>
        <dbReference type="ARBA" id="ARBA00022989"/>
    </source>
</evidence>
<keyword evidence="4" id="KW-0109">Calcium transport</keyword>
<evidence type="ECO:0000256" key="16">
    <source>
        <dbReference type="ARBA" id="ARBA00044981"/>
    </source>
</evidence>
<dbReference type="Gene3D" id="3.80.10.10">
    <property type="entry name" value="Ribonuclease Inhibitor"/>
    <property type="match status" value="1"/>
</dbReference>
<keyword evidence="6" id="KW-0812">Transmembrane</keyword>
<evidence type="ECO:0000256" key="4">
    <source>
        <dbReference type="ARBA" id="ARBA00022568"/>
    </source>
</evidence>
<dbReference type="GO" id="GO:1990246">
    <property type="term" value="C:uniplex complex"/>
    <property type="evidence" value="ECO:0007669"/>
    <property type="project" value="TreeGrafter"/>
</dbReference>
<comment type="subcellular location">
    <subcellularLocation>
        <location evidence="1">Mitochondrion inner membrane</location>
        <topology evidence="1">Multi-pass membrane protein</topology>
    </subcellularLocation>
</comment>
<keyword evidence="12" id="KW-0472">Membrane</keyword>
<evidence type="ECO:0000256" key="11">
    <source>
        <dbReference type="ARBA" id="ARBA00023128"/>
    </source>
</evidence>
<evidence type="ECO:0000256" key="6">
    <source>
        <dbReference type="ARBA" id="ARBA00022692"/>
    </source>
</evidence>
<keyword evidence="21" id="KW-1185">Reference proteome</keyword>
<dbReference type="GO" id="GO:0015292">
    <property type="term" value="F:uniporter activity"/>
    <property type="evidence" value="ECO:0007669"/>
    <property type="project" value="TreeGrafter"/>
</dbReference>
<dbReference type="InterPro" id="IPR036047">
    <property type="entry name" value="F-box-like_dom_sf"/>
</dbReference>
<evidence type="ECO:0000256" key="14">
    <source>
        <dbReference type="ARBA" id="ARBA00036634"/>
    </source>
</evidence>
<evidence type="ECO:0000256" key="2">
    <source>
        <dbReference type="ARBA" id="ARBA00005653"/>
    </source>
</evidence>
<evidence type="ECO:0000256" key="17">
    <source>
        <dbReference type="ARBA" id="ARBA00045938"/>
    </source>
</evidence>
<evidence type="ECO:0000313" key="20">
    <source>
        <dbReference type="EMBL" id="GLB35757.1"/>
    </source>
</evidence>
<dbReference type="PANTHER" id="PTHR13462:SF10">
    <property type="entry name" value="CALCIUM UNIPORTER PROTEIN, MITOCHONDRIAL"/>
    <property type="match status" value="1"/>
</dbReference>
<keyword evidence="10" id="KW-0406">Ion transport</keyword>
<feature type="region of interest" description="Disordered" evidence="18">
    <location>
        <begin position="556"/>
        <end position="582"/>
    </location>
</feature>
<dbReference type="GO" id="GO:0036444">
    <property type="term" value="P:calcium import into the mitochondrion"/>
    <property type="evidence" value="ECO:0007669"/>
    <property type="project" value="TreeGrafter"/>
</dbReference>
<reference evidence="20" key="1">
    <citation type="submission" date="2022-07" db="EMBL/GenBank/DDBJ databases">
        <title>The genome of Lyophyllum shimeji provides insight into the initial evolution of ectomycorrhizal fungal genome.</title>
        <authorList>
            <person name="Kobayashi Y."/>
            <person name="Shibata T."/>
            <person name="Hirakawa H."/>
            <person name="Shigenobu S."/>
            <person name="Nishiyama T."/>
            <person name="Yamada A."/>
            <person name="Hasebe M."/>
            <person name="Kawaguchi M."/>
        </authorList>
    </citation>
    <scope>NUCLEOTIDE SEQUENCE</scope>
    <source>
        <strain evidence="20">AT787</strain>
    </source>
</reference>
<dbReference type="InterPro" id="IPR006769">
    <property type="entry name" value="MCU_C"/>
</dbReference>
<dbReference type="AlphaFoldDB" id="A0A9P3UJU0"/>
<dbReference type="CDD" id="cd09917">
    <property type="entry name" value="F-box_SF"/>
    <property type="match status" value="1"/>
</dbReference>
<evidence type="ECO:0000256" key="8">
    <source>
        <dbReference type="ARBA" id="ARBA00022837"/>
    </source>
</evidence>
<sequence length="920" mass="104157">MTIDAVDHRHAPPPSHSQDASAGTFVTTQETLFQPSTIAPELWLTIFTYLPPAGLRAVTLTCSSFRWLAQPLLFTVIDISPFFLAYSADRRIYRPRRYLDRTTERLDFYRSPHIAPAVTHCWVSPYSRTGFPARNPRDNLDPELIINKVMEALPCFPNLRHLSWHCIDFTANWWDTVRRLPLRSLWLNSCTIEGICLGALPVQHLDLDQWAWEGEVTNHVSIHEEHSSGVSQPILSVILHSDHIQHISVPRSDTCGRLLATMAAMNTLTSLRRLGVPVDAMASPYFIIALERCPALEELRIFNPFGEDSREIRMDYLPPHALPLLSIYEGPYTQLLDFGMGRSLKKALIWGQDETPSYCSPSQLVQVLRRLSLFNPTLGALHVSVARITVELLNVISSFHLLQSVEVASSDSASPLEVPLADGLQRPSGSPLTLLYRALRSARFPPKLENLRIITKLNHGNLDKHTQEREASTLIESMAHAHPMLRNIEIGYGTYWTGTYNVRWSRLGVPTDSDDDVLGRLHFTEHRRTIVFPDAQRAASEADNVNVGHSKFLAEASPAEKWPATRNDASTSSSDDVGEGKNKVLPTSSHLFKLILSLKKLPLTTGERDEPHPQVFGGKPAPPTIFLLHPSQPLSHVSRLILASISPAEPVISFRSTSRSGRIYQWSDSTDFGDFIKNVARASKFSICFTYNPRSSHHALAQSEGRVILEGEENEEHDDDGETIIVVEIPTFADRTRFLLRRLDLIKRKLESMEGLKHECDREAQRGARRLAMGGFGMLVVYWAAVARLTFWDYGWDIMEPITYLSGLSTVICGYLWFLYQGREVSYSSVLHRSISTRREMLYKARGFDIDQWADLMGEARSLRKQIARIAEDYEEQDEQKQDQESEQKVRTRDEADETRRTGKQRGPDSELQLDRDPSS</sequence>
<proteinExistence type="inferred from homology"/>
<comment type="catalytic activity">
    <reaction evidence="14">
        <text>Ca(2+)(in) = Ca(2+)(out)</text>
        <dbReference type="Rhea" id="RHEA:29671"/>
        <dbReference type="ChEBI" id="CHEBI:29108"/>
    </reaction>
</comment>
<gene>
    <name evidence="20" type="ORF">LshimejAT787_0300450</name>
</gene>
<dbReference type="EMBL" id="BRPK01000003">
    <property type="protein sequence ID" value="GLB35757.1"/>
    <property type="molecule type" value="Genomic_DNA"/>
</dbReference>
<dbReference type="InterPro" id="IPR039055">
    <property type="entry name" value="MCU_fam"/>
</dbReference>
<dbReference type="SUPFAM" id="SSF81383">
    <property type="entry name" value="F-box domain"/>
    <property type="match status" value="1"/>
</dbReference>
<evidence type="ECO:0000256" key="3">
    <source>
        <dbReference type="ARBA" id="ARBA00022448"/>
    </source>
</evidence>
<evidence type="ECO:0000256" key="7">
    <source>
        <dbReference type="ARBA" id="ARBA00022792"/>
    </source>
</evidence>
<keyword evidence="9" id="KW-1133">Transmembrane helix</keyword>
<evidence type="ECO:0000256" key="10">
    <source>
        <dbReference type="ARBA" id="ARBA00023065"/>
    </source>
</evidence>
<evidence type="ECO:0000313" key="21">
    <source>
        <dbReference type="Proteomes" id="UP001063166"/>
    </source>
</evidence>